<dbReference type="PANTHER" id="PTHR38593">
    <property type="entry name" value="BLR2558 PROTEIN"/>
    <property type="match status" value="1"/>
</dbReference>
<dbReference type="KEGG" id="ptaw:DW352_03555"/>
<feature type="compositionally biased region" description="Low complexity" evidence="1">
    <location>
        <begin position="12"/>
        <end position="23"/>
    </location>
</feature>
<feature type="region of interest" description="Disordered" evidence="1">
    <location>
        <begin position="1"/>
        <end position="106"/>
    </location>
</feature>
<dbReference type="InterPro" id="IPR025419">
    <property type="entry name" value="DUF4142"/>
</dbReference>
<feature type="region of interest" description="Disordered" evidence="1">
    <location>
        <begin position="149"/>
        <end position="184"/>
    </location>
</feature>
<feature type="compositionally biased region" description="Low complexity" evidence="1">
    <location>
        <begin position="76"/>
        <end position="87"/>
    </location>
</feature>
<dbReference type="Proteomes" id="UP000254889">
    <property type="component" value="Chromosome"/>
</dbReference>
<feature type="compositionally biased region" description="Basic and acidic residues" evidence="1">
    <location>
        <begin position="55"/>
        <end position="75"/>
    </location>
</feature>
<proteinExistence type="predicted"/>
<evidence type="ECO:0000256" key="1">
    <source>
        <dbReference type="SAM" id="MobiDB-lite"/>
    </source>
</evidence>
<name>A0A346A3U4_9HYPH</name>
<dbReference type="Pfam" id="PF13628">
    <property type="entry name" value="DUF4142"/>
    <property type="match status" value="1"/>
</dbReference>
<evidence type="ECO:0000313" key="3">
    <source>
        <dbReference type="EMBL" id="AXK83841.1"/>
    </source>
</evidence>
<dbReference type="OrthoDB" id="9101320at2"/>
<feature type="domain" description="DUF4142" evidence="2">
    <location>
        <begin position="28"/>
        <end position="161"/>
    </location>
</feature>
<reference evidence="3 4" key="1">
    <citation type="submission" date="2018-07" db="EMBL/GenBank/DDBJ databases">
        <authorList>
            <person name="Quirk P.G."/>
            <person name="Krulwich T.A."/>
        </authorList>
    </citation>
    <scope>NUCLEOTIDE SEQUENCE [LARGE SCALE GENOMIC DNA]</scope>
    <source>
        <strain evidence="3 4">CC-BB4</strain>
    </source>
</reference>
<evidence type="ECO:0000259" key="2">
    <source>
        <dbReference type="Pfam" id="PF13628"/>
    </source>
</evidence>
<sequence length="184" mass="19624">MSPQQGGTGRPAAQGNQANTAGNKMSKADERFLTEAMQGDLAEVQMGELAQQKGGNDRVKEFGQTLAKDHGDHSQKLQQLGQQMGMSLPSEPSARQKADHDRLSRLSGAQFDRAFAKHMVEDHRKDISKYQAEAKKSGPIGDMAKQTVPTLQHHLQMAEDLSKPAPTTGSGGMGRGGSGGGTSR</sequence>
<feature type="compositionally biased region" description="Gly residues" evidence="1">
    <location>
        <begin position="169"/>
        <end position="184"/>
    </location>
</feature>
<dbReference type="PANTHER" id="PTHR38593:SF1">
    <property type="entry name" value="BLR2558 PROTEIN"/>
    <property type="match status" value="1"/>
</dbReference>
<dbReference type="AlphaFoldDB" id="A0A346A3U4"/>
<dbReference type="Gene3D" id="1.20.1260.10">
    <property type="match status" value="1"/>
</dbReference>
<dbReference type="EMBL" id="CP031417">
    <property type="protein sequence ID" value="AXK83841.1"/>
    <property type="molecule type" value="Genomic_DNA"/>
</dbReference>
<organism evidence="3 4">
    <name type="scientific">Pseudolabrys taiwanensis</name>
    <dbReference type="NCBI Taxonomy" id="331696"/>
    <lineage>
        <taxon>Bacteria</taxon>
        <taxon>Pseudomonadati</taxon>
        <taxon>Pseudomonadota</taxon>
        <taxon>Alphaproteobacteria</taxon>
        <taxon>Hyphomicrobiales</taxon>
        <taxon>Xanthobacteraceae</taxon>
        <taxon>Pseudolabrys</taxon>
    </lineage>
</organism>
<gene>
    <name evidence="3" type="ORF">DW352_03555</name>
</gene>
<feature type="compositionally biased region" description="Basic and acidic residues" evidence="1">
    <location>
        <begin position="94"/>
        <end position="104"/>
    </location>
</feature>
<evidence type="ECO:0000313" key="4">
    <source>
        <dbReference type="Proteomes" id="UP000254889"/>
    </source>
</evidence>
<dbReference type="InterPro" id="IPR012347">
    <property type="entry name" value="Ferritin-like"/>
</dbReference>
<keyword evidence="4" id="KW-1185">Reference proteome</keyword>
<protein>
    <submittedName>
        <fullName evidence="3">DUF4142 domain-containing protein</fullName>
    </submittedName>
</protein>
<accession>A0A346A3U4</accession>